<evidence type="ECO:0000256" key="6">
    <source>
        <dbReference type="ARBA" id="ARBA00023170"/>
    </source>
</evidence>
<keyword evidence="6" id="KW-0675">Receptor</keyword>
<evidence type="ECO:0000259" key="9">
    <source>
        <dbReference type="PROSITE" id="PS50262"/>
    </source>
</evidence>
<gene>
    <name evidence="10" type="ORF">DPMN_044273</name>
</gene>
<reference evidence="10" key="2">
    <citation type="submission" date="2020-11" db="EMBL/GenBank/DDBJ databases">
        <authorList>
            <person name="McCartney M.A."/>
            <person name="Auch B."/>
            <person name="Kono T."/>
            <person name="Mallez S."/>
            <person name="Becker A."/>
            <person name="Gohl D.M."/>
            <person name="Silverstein K.A.T."/>
            <person name="Koren S."/>
            <person name="Bechman K.B."/>
            <person name="Herman A."/>
            <person name="Abrahante J.E."/>
            <person name="Garbe J."/>
        </authorList>
    </citation>
    <scope>NUCLEOTIDE SEQUENCE</scope>
    <source>
        <strain evidence="10">Duluth1</strain>
        <tissue evidence="10">Whole animal</tissue>
    </source>
</reference>
<evidence type="ECO:0000256" key="2">
    <source>
        <dbReference type="ARBA" id="ARBA00022692"/>
    </source>
</evidence>
<dbReference type="SUPFAM" id="SSF81321">
    <property type="entry name" value="Family A G protein-coupled receptor-like"/>
    <property type="match status" value="1"/>
</dbReference>
<dbReference type="Proteomes" id="UP000828390">
    <property type="component" value="Unassembled WGS sequence"/>
</dbReference>
<evidence type="ECO:0000256" key="5">
    <source>
        <dbReference type="ARBA" id="ARBA00023136"/>
    </source>
</evidence>
<dbReference type="AlphaFoldDB" id="A0A9D4HWC3"/>
<comment type="subcellular location">
    <subcellularLocation>
        <location evidence="1">Membrane</location>
        <topology evidence="1">Multi-pass membrane protein</topology>
    </subcellularLocation>
</comment>
<comment type="caution">
    <text evidence="10">The sequence shown here is derived from an EMBL/GenBank/DDBJ whole genome shotgun (WGS) entry which is preliminary data.</text>
</comment>
<evidence type="ECO:0000313" key="11">
    <source>
        <dbReference type="Proteomes" id="UP000828390"/>
    </source>
</evidence>
<dbReference type="PANTHER" id="PTHR24243:SF208">
    <property type="entry name" value="PYROKININ-1 RECEPTOR"/>
    <property type="match status" value="1"/>
</dbReference>
<dbReference type="PANTHER" id="PTHR24243">
    <property type="entry name" value="G-PROTEIN COUPLED RECEPTOR"/>
    <property type="match status" value="1"/>
</dbReference>
<evidence type="ECO:0000256" key="7">
    <source>
        <dbReference type="ARBA" id="ARBA00023224"/>
    </source>
</evidence>
<keyword evidence="7" id="KW-0807">Transducer</keyword>
<feature type="domain" description="G-protein coupled receptors family 1 profile" evidence="9">
    <location>
        <begin position="57"/>
        <end position="119"/>
    </location>
</feature>
<dbReference type="Pfam" id="PF00001">
    <property type="entry name" value="7tm_1"/>
    <property type="match status" value="1"/>
</dbReference>
<accession>A0A9D4HWC3</accession>
<evidence type="ECO:0000256" key="4">
    <source>
        <dbReference type="ARBA" id="ARBA00023040"/>
    </source>
</evidence>
<dbReference type="EMBL" id="JAIWYP010000011">
    <property type="protein sequence ID" value="KAH3737680.1"/>
    <property type="molecule type" value="Genomic_DNA"/>
</dbReference>
<dbReference type="GO" id="GO:0004930">
    <property type="term" value="F:G protein-coupled receptor activity"/>
    <property type="evidence" value="ECO:0007669"/>
    <property type="project" value="UniProtKB-KW"/>
</dbReference>
<keyword evidence="3 8" id="KW-1133">Transmembrane helix</keyword>
<protein>
    <recommendedName>
        <fullName evidence="9">G-protein coupled receptors family 1 profile domain-containing protein</fullName>
    </recommendedName>
</protein>
<dbReference type="InterPro" id="IPR017452">
    <property type="entry name" value="GPCR_Rhodpsn_7TM"/>
</dbReference>
<proteinExistence type="predicted"/>
<evidence type="ECO:0000256" key="3">
    <source>
        <dbReference type="ARBA" id="ARBA00022989"/>
    </source>
</evidence>
<keyword evidence="5 8" id="KW-0472">Membrane</keyword>
<feature type="transmembrane region" description="Helical" evidence="8">
    <location>
        <begin position="38"/>
        <end position="65"/>
    </location>
</feature>
<dbReference type="PROSITE" id="PS50262">
    <property type="entry name" value="G_PROTEIN_RECEP_F1_2"/>
    <property type="match status" value="1"/>
</dbReference>
<organism evidence="10 11">
    <name type="scientific">Dreissena polymorpha</name>
    <name type="common">Zebra mussel</name>
    <name type="synonym">Mytilus polymorpha</name>
    <dbReference type="NCBI Taxonomy" id="45954"/>
    <lineage>
        <taxon>Eukaryota</taxon>
        <taxon>Metazoa</taxon>
        <taxon>Spiralia</taxon>
        <taxon>Lophotrochozoa</taxon>
        <taxon>Mollusca</taxon>
        <taxon>Bivalvia</taxon>
        <taxon>Autobranchia</taxon>
        <taxon>Heteroconchia</taxon>
        <taxon>Euheterodonta</taxon>
        <taxon>Imparidentia</taxon>
        <taxon>Neoheterodontei</taxon>
        <taxon>Myida</taxon>
        <taxon>Dreissenoidea</taxon>
        <taxon>Dreissenidae</taxon>
        <taxon>Dreissena</taxon>
    </lineage>
</organism>
<evidence type="ECO:0000256" key="1">
    <source>
        <dbReference type="ARBA" id="ARBA00004141"/>
    </source>
</evidence>
<evidence type="ECO:0000256" key="8">
    <source>
        <dbReference type="SAM" id="Phobius"/>
    </source>
</evidence>
<dbReference type="Gene3D" id="1.20.1070.10">
    <property type="entry name" value="Rhodopsin 7-helix transmembrane proteins"/>
    <property type="match status" value="1"/>
</dbReference>
<dbReference type="GO" id="GO:0005886">
    <property type="term" value="C:plasma membrane"/>
    <property type="evidence" value="ECO:0007669"/>
    <property type="project" value="TreeGrafter"/>
</dbReference>
<keyword evidence="4" id="KW-0297">G-protein coupled receptor</keyword>
<feature type="transmembrane region" description="Helical" evidence="8">
    <location>
        <begin position="77"/>
        <end position="98"/>
    </location>
</feature>
<keyword evidence="2 8" id="KW-0812">Transmembrane</keyword>
<name>A0A9D4HWC3_DREPO</name>
<dbReference type="InterPro" id="IPR000276">
    <property type="entry name" value="GPCR_Rhodpsn"/>
</dbReference>
<sequence>MDILMTQNSSVVTESYAFENNLTEANSSEFKIPSPPGYIVISFTILYTIIFLVGIVGNILVVVVISCSRRMKTTVNMYLLNLCIADTLVIMVCMPTALADIFTKEVWLFGEFMCKCYRQ</sequence>
<evidence type="ECO:0000313" key="10">
    <source>
        <dbReference type="EMBL" id="KAH3737680.1"/>
    </source>
</evidence>
<keyword evidence="11" id="KW-1185">Reference proteome</keyword>
<dbReference type="PRINTS" id="PR00237">
    <property type="entry name" value="GPCRRHODOPSN"/>
</dbReference>
<reference evidence="10" key="1">
    <citation type="journal article" date="2019" name="bioRxiv">
        <title>The Genome of the Zebra Mussel, Dreissena polymorpha: A Resource for Invasive Species Research.</title>
        <authorList>
            <person name="McCartney M.A."/>
            <person name="Auch B."/>
            <person name="Kono T."/>
            <person name="Mallez S."/>
            <person name="Zhang Y."/>
            <person name="Obille A."/>
            <person name="Becker A."/>
            <person name="Abrahante J.E."/>
            <person name="Garbe J."/>
            <person name="Badalamenti J.P."/>
            <person name="Herman A."/>
            <person name="Mangelson H."/>
            <person name="Liachko I."/>
            <person name="Sullivan S."/>
            <person name="Sone E.D."/>
            <person name="Koren S."/>
            <person name="Silverstein K.A.T."/>
            <person name="Beckman K.B."/>
            <person name="Gohl D.M."/>
        </authorList>
    </citation>
    <scope>NUCLEOTIDE SEQUENCE</scope>
    <source>
        <strain evidence="10">Duluth1</strain>
        <tissue evidence="10">Whole animal</tissue>
    </source>
</reference>